<dbReference type="KEGG" id="smar:SM39_0201"/>
<proteinExistence type="predicted"/>
<dbReference type="RefSeq" id="WP_041033390.1">
    <property type="nucleotide sequence ID" value="NZ_AP013063.1"/>
</dbReference>
<gene>
    <name evidence="1" type="ORF">SM39_0201</name>
</gene>
<organism evidence="1">
    <name type="scientific">Serratia marcescens SM39</name>
    <dbReference type="NCBI Taxonomy" id="1334564"/>
    <lineage>
        <taxon>Bacteria</taxon>
        <taxon>Pseudomonadati</taxon>
        <taxon>Pseudomonadota</taxon>
        <taxon>Gammaproteobacteria</taxon>
        <taxon>Enterobacterales</taxon>
        <taxon>Yersiniaceae</taxon>
        <taxon>Serratia</taxon>
    </lineage>
</organism>
<accession>A0AAT9ES93</accession>
<dbReference type="EMBL" id="AP013063">
    <property type="protein sequence ID" value="BAO32268.1"/>
    <property type="molecule type" value="Genomic_DNA"/>
</dbReference>
<reference evidence="1" key="1">
    <citation type="journal article" date="2014" name="Genome Biol. Evol.">
        <title>Genome evolution and plasticity of Serratia marcescens, an important multidrug-resistant nosocomial pathogen.</title>
        <authorList>
            <person name="Iguchi A."/>
            <person name="Nagaya Y."/>
            <person name="Pradel E."/>
            <person name="Ooka T."/>
            <person name="Ogura Y."/>
            <person name="Katsura K."/>
            <person name="Kurokawa K."/>
            <person name="Oshima K."/>
            <person name="Hattori M."/>
            <person name="Parkhill J."/>
            <person name="Sebaihia M."/>
            <person name="Coulthurst S.J."/>
            <person name="Gotoh N."/>
            <person name="Thomson N.R."/>
            <person name="Ewbank J.J."/>
            <person name="Hayashi T."/>
        </authorList>
    </citation>
    <scope>NUCLEOTIDE SEQUENCE</scope>
    <source>
        <strain evidence="1">SM39</strain>
    </source>
</reference>
<protein>
    <submittedName>
        <fullName evidence="1">Tail assembly protein</fullName>
    </submittedName>
</protein>
<sequence>MGGGGKGSKKVTVGYRYSWDIHSGLGRGPVNEIVAISADKKTVFAGIEGQLSGNTSVYIDQPNLFGGEDTGGEGGIQGTLDVMMGGPDQVPPPSLLNLLTGLVPGFRGVVTTFFSGLVSCYSASPKPWSFRVRRTDKGWDNNEGWYPEKMRILLENTVGQLDDESKLSPEQVANLRRIHAMNPAHILVECATNRDWGRGLSLADDLDLDSYRIAADRLYDEQFGLCFRYNRQDSLDTFVQQVLDHIGAVQYGDLETGKMALKLLRDDYVVDDLPLFTYDNGIISVQDDDSSSADTAPNEVVVTYHDPVTNSDGEVKAQNLGSIQAVGLISSTVEYRAIPTHDLGARVAQRDLEMGTSGLTRLVINFDRRGGILKPGGVFRVSLPDRNIANMVLRVGQISEGDDGSLKITVVQDVFGLPSTSYSTGEQPGGWTPPDQTARPVTDMQLIELPYAVLAGTLSESELAYVKPGSGFIGIMASAPTSLSINYQIQSRAAGAGFVDRNQGDWTPSGSLLAAVGPLNRTLRVVMPFPPAVGDGAIVGNEIVRIDQVNVSAGTLSVGRACADTLPAEHAAGTPIRFYRDAIESDGQEYLGGENVDVRLLTRTGTETLAANLAPVGNITMTQRQYRPYLPGNIRVNGVPYPAEVALAADYTLTFAHRDRVLQADRLIDCTEASIGPEPGTKYSVALVRQDTSETVWTQVLDGNTVKLPYHTDGVDAAVHILTLSTTRNGTESLYRYQATLPAGRYIPVPPPVSVTIPALEVITGADWQAATPAETTTGSVPEFIALGEAAGATDGAAPAFVARGLSIPADDIDYPAGTWPDSPYLFGEHQVLMLASYSQSSLLTVLVLAGDASAFVIESITGASAPVAWSAGIYRAADDMTLFTSSDVVLNEGKISLTLRERSTAS</sequence>
<name>A0AAT9ES93_SERMA</name>
<evidence type="ECO:0000313" key="1">
    <source>
        <dbReference type="EMBL" id="BAO32268.1"/>
    </source>
</evidence>
<dbReference type="AlphaFoldDB" id="A0AAT9ES93"/>